<keyword evidence="1" id="KW-0732">Signal</keyword>
<protein>
    <recommendedName>
        <fullName evidence="4">PepSY domain-containing protein</fullName>
    </recommendedName>
</protein>
<sequence length="111" mass="11991">MARPYIAPTSRLMVAAGFALCAALAQAASGFWVSQSQEALVTPGMSMAEVRDALGHPTQFIKYRNQPGPTFTYRVLGTVDTLFDVDFDAKGQVVSTNERIVPLDGDSAHDR</sequence>
<feature type="signal peptide" evidence="1">
    <location>
        <begin position="1"/>
        <end position="27"/>
    </location>
</feature>
<evidence type="ECO:0000313" key="2">
    <source>
        <dbReference type="EMBL" id="RID97864.1"/>
    </source>
</evidence>
<comment type="caution">
    <text evidence="2">The sequence shown here is derived from an EMBL/GenBank/DDBJ whole genome shotgun (WGS) entry which is preliminary data.</text>
</comment>
<gene>
    <name evidence="2" type="ORF">D3F03_11505</name>
</gene>
<proteinExistence type="predicted"/>
<name>A0A398C6L6_9BURK</name>
<evidence type="ECO:0000256" key="1">
    <source>
        <dbReference type="SAM" id="SignalP"/>
    </source>
</evidence>
<reference evidence="2 3" key="1">
    <citation type="submission" date="2018-09" db="EMBL/GenBank/DDBJ databases">
        <title>Draft genome of Simplicispira sp. NY-02.</title>
        <authorList>
            <person name="Im W.T."/>
        </authorList>
    </citation>
    <scope>NUCLEOTIDE SEQUENCE [LARGE SCALE GENOMIC DNA]</scope>
    <source>
        <strain evidence="2 3">NY-02</strain>
    </source>
</reference>
<feature type="chain" id="PRO_5017414597" description="PepSY domain-containing protein" evidence="1">
    <location>
        <begin position="28"/>
        <end position="111"/>
    </location>
</feature>
<organism evidence="2 3">
    <name type="scientific">Simplicispira hankyongi</name>
    <dbReference type="NCBI Taxonomy" id="2315688"/>
    <lineage>
        <taxon>Bacteria</taxon>
        <taxon>Pseudomonadati</taxon>
        <taxon>Pseudomonadota</taxon>
        <taxon>Betaproteobacteria</taxon>
        <taxon>Burkholderiales</taxon>
        <taxon>Comamonadaceae</taxon>
        <taxon>Simplicispira</taxon>
    </lineage>
</organism>
<accession>A0A398C6L6</accession>
<keyword evidence="3" id="KW-1185">Reference proteome</keyword>
<dbReference type="EMBL" id="QXJC01000004">
    <property type="protein sequence ID" value="RID97864.1"/>
    <property type="molecule type" value="Genomic_DNA"/>
</dbReference>
<evidence type="ECO:0008006" key="4">
    <source>
        <dbReference type="Google" id="ProtNLM"/>
    </source>
</evidence>
<dbReference type="AlphaFoldDB" id="A0A398C6L6"/>
<evidence type="ECO:0000313" key="3">
    <source>
        <dbReference type="Proteomes" id="UP000266302"/>
    </source>
</evidence>
<dbReference type="Proteomes" id="UP000266302">
    <property type="component" value="Unassembled WGS sequence"/>
</dbReference>